<proteinExistence type="predicted"/>
<gene>
    <name evidence="1" type="ORF">PMAYCL1PPCAC_32056</name>
</gene>
<feature type="non-terminal residue" evidence="1">
    <location>
        <position position="1"/>
    </location>
</feature>
<evidence type="ECO:0000313" key="2">
    <source>
        <dbReference type="Proteomes" id="UP001328107"/>
    </source>
</evidence>
<keyword evidence="2" id="KW-1185">Reference proteome</keyword>
<evidence type="ECO:0000313" key="1">
    <source>
        <dbReference type="EMBL" id="GMR61861.1"/>
    </source>
</evidence>
<comment type="caution">
    <text evidence="1">The sequence shown here is derived from an EMBL/GenBank/DDBJ whole genome shotgun (WGS) entry which is preliminary data.</text>
</comment>
<accession>A0AAN5IFX2</accession>
<name>A0AAN5IFX2_9BILA</name>
<sequence>HIVRRSELIFPIPSRPSLLDRPIRVGLHSPIRVGLPILRIRDDGGGDDHHLPIPTAPLPP</sequence>
<dbReference type="Proteomes" id="UP001328107">
    <property type="component" value="Unassembled WGS sequence"/>
</dbReference>
<organism evidence="1 2">
    <name type="scientific">Pristionchus mayeri</name>
    <dbReference type="NCBI Taxonomy" id="1317129"/>
    <lineage>
        <taxon>Eukaryota</taxon>
        <taxon>Metazoa</taxon>
        <taxon>Ecdysozoa</taxon>
        <taxon>Nematoda</taxon>
        <taxon>Chromadorea</taxon>
        <taxon>Rhabditida</taxon>
        <taxon>Rhabditina</taxon>
        <taxon>Diplogasteromorpha</taxon>
        <taxon>Diplogasteroidea</taxon>
        <taxon>Neodiplogasteridae</taxon>
        <taxon>Pristionchus</taxon>
    </lineage>
</organism>
<dbReference type="EMBL" id="BTRK01000006">
    <property type="protein sequence ID" value="GMR61861.1"/>
    <property type="molecule type" value="Genomic_DNA"/>
</dbReference>
<dbReference type="AlphaFoldDB" id="A0AAN5IFX2"/>
<reference evidence="2" key="1">
    <citation type="submission" date="2022-10" db="EMBL/GenBank/DDBJ databases">
        <title>Genome assembly of Pristionchus species.</title>
        <authorList>
            <person name="Yoshida K."/>
            <person name="Sommer R.J."/>
        </authorList>
    </citation>
    <scope>NUCLEOTIDE SEQUENCE [LARGE SCALE GENOMIC DNA]</scope>
    <source>
        <strain evidence="2">RS5460</strain>
    </source>
</reference>
<protein>
    <submittedName>
        <fullName evidence="1">Uncharacterized protein</fullName>
    </submittedName>
</protein>